<evidence type="ECO:0000256" key="1">
    <source>
        <dbReference type="SAM" id="Phobius"/>
    </source>
</evidence>
<keyword evidence="1" id="KW-0472">Membrane</keyword>
<dbReference type="Gene3D" id="2.60.120.1440">
    <property type="match status" value="1"/>
</dbReference>
<dbReference type="GO" id="GO:0016989">
    <property type="term" value="F:sigma factor antagonist activity"/>
    <property type="evidence" value="ECO:0007669"/>
    <property type="project" value="TreeGrafter"/>
</dbReference>
<dbReference type="Pfam" id="PF16344">
    <property type="entry name" value="FecR_C"/>
    <property type="match status" value="1"/>
</dbReference>
<evidence type="ECO:0000313" key="4">
    <source>
        <dbReference type="EMBL" id="REA63035.1"/>
    </source>
</evidence>
<feature type="transmembrane region" description="Helical" evidence="1">
    <location>
        <begin position="89"/>
        <end position="109"/>
    </location>
</feature>
<evidence type="ECO:0000259" key="2">
    <source>
        <dbReference type="Pfam" id="PF04773"/>
    </source>
</evidence>
<dbReference type="FunFam" id="2.60.120.1440:FF:000001">
    <property type="entry name" value="Putative anti-sigma factor"/>
    <property type="match status" value="1"/>
</dbReference>
<proteinExistence type="predicted"/>
<dbReference type="InterPro" id="IPR012373">
    <property type="entry name" value="Ferrdict_sens_TM"/>
</dbReference>
<protein>
    <submittedName>
        <fullName evidence="4">Iron dicitrate transport regulator FecR</fullName>
    </submittedName>
</protein>
<dbReference type="RefSeq" id="WP_115829623.1">
    <property type="nucleotide sequence ID" value="NZ_QNUL01000003.1"/>
</dbReference>
<dbReference type="AlphaFoldDB" id="A0A3D8YEX5"/>
<accession>A0A3D8YEX5</accession>
<dbReference type="InterPro" id="IPR006860">
    <property type="entry name" value="FecR"/>
</dbReference>
<dbReference type="EMBL" id="QNUL01000003">
    <property type="protein sequence ID" value="REA63035.1"/>
    <property type="molecule type" value="Genomic_DNA"/>
</dbReference>
<keyword evidence="1" id="KW-1133">Transmembrane helix</keyword>
<evidence type="ECO:0000313" key="5">
    <source>
        <dbReference type="Proteomes" id="UP000256373"/>
    </source>
</evidence>
<feature type="domain" description="Protein FecR C-terminal" evidence="3">
    <location>
        <begin position="327"/>
        <end position="393"/>
    </location>
</feature>
<dbReference type="PANTHER" id="PTHR30273">
    <property type="entry name" value="PERIPLASMIC SIGNAL SENSOR AND SIGMA FACTOR ACTIVATOR FECR-RELATED"/>
    <property type="match status" value="1"/>
</dbReference>
<comment type="caution">
    <text evidence="4">The sequence shown here is derived from an EMBL/GenBank/DDBJ whole genome shotgun (WGS) entry which is preliminary data.</text>
</comment>
<gene>
    <name evidence="4" type="ORF">DSL64_05275</name>
</gene>
<dbReference type="Gene3D" id="3.55.50.30">
    <property type="match status" value="1"/>
</dbReference>
<dbReference type="PANTHER" id="PTHR30273:SF2">
    <property type="entry name" value="PROTEIN FECR"/>
    <property type="match status" value="1"/>
</dbReference>
<keyword evidence="5" id="KW-1185">Reference proteome</keyword>
<dbReference type="InterPro" id="IPR032508">
    <property type="entry name" value="FecR_C"/>
</dbReference>
<name>A0A3D8YEX5_9BACT</name>
<dbReference type="Pfam" id="PF04773">
    <property type="entry name" value="FecR"/>
    <property type="match status" value="1"/>
</dbReference>
<evidence type="ECO:0000259" key="3">
    <source>
        <dbReference type="Pfam" id="PF16344"/>
    </source>
</evidence>
<organism evidence="4 5">
    <name type="scientific">Dyadobacter luteus</name>
    <dbReference type="NCBI Taxonomy" id="2259619"/>
    <lineage>
        <taxon>Bacteria</taxon>
        <taxon>Pseudomonadati</taxon>
        <taxon>Bacteroidota</taxon>
        <taxon>Cytophagia</taxon>
        <taxon>Cytophagales</taxon>
        <taxon>Spirosomataceae</taxon>
        <taxon>Dyadobacter</taxon>
    </lineage>
</organism>
<feature type="domain" description="FecR protein" evidence="2">
    <location>
        <begin position="191"/>
        <end position="284"/>
    </location>
</feature>
<reference evidence="4 5" key="1">
    <citation type="submission" date="2018-07" db="EMBL/GenBank/DDBJ databases">
        <title>Dyadobacter roseus sp. nov., isolated from rose rhizosphere soil.</title>
        <authorList>
            <person name="Chen L."/>
        </authorList>
    </citation>
    <scope>NUCLEOTIDE SEQUENCE [LARGE SCALE GENOMIC DNA]</scope>
    <source>
        <strain evidence="4 5">RS19</strain>
    </source>
</reference>
<keyword evidence="1" id="KW-0812">Transmembrane</keyword>
<sequence length="395" mass="44051">MHEFSTRLTYLFQKYYSGDASAEETDELMLLVRRAQGDQQLTDILKYAWENAAENHGFFSGNESETIFGNIIEHTSEQETISPLRKWYWWRYAAAAILILFGLGALYKFNDKDIIQQKTAAAKEIPNDVEPGGNRATLTLADGSTILLDSASNGLLATQGSAKISKNSDGQLTYDAQVSGASADPNQINMLSTPKGGQYQITLPDGSKVWLNSYSSIRFPASFAQNERSVAITGEVYFEVKKDKRRPFKVQFHDSEIEVLGTSFNVTAYQDEPSSKTTLIEGSVSLGSKSNRKKLVPGQQAAISNDGNIRTADVDVDEVIAWKKGLFYFRDESIEQVMKKASRWYDIQVEYQGSIPLRQFTGKVSMDVNISELLNMLSYAGVNCKIENKKVIITN</sequence>
<dbReference type="OrthoDB" id="1452822at2"/>
<dbReference type="Proteomes" id="UP000256373">
    <property type="component" value="Unassembled WGS sequence"/>
</dbReference>